<keyword evidence="2" id="KW-0560">Oxidoreductase</keyword>
<sequence length="266" mass="28451">MDLGLSNKVAVVTGGTRGVGKACACLFAKEGAKVAICARNVERLKAVKDEIESLGAEVLALQADVSIPAQLKAFISSVKERFGRIDVLVNNAGEAVRGEGARTDEGWEDHLRQYLHSARWCCQEVSGLMKEQRSGAIINLSSVAAKRPREISPLGAAKAALNNYTLGLAIEMAPYRVRVNAVCPGIFMTPHRILAPGSVGERIARGYGMSSVEEALTRYARENTLIGRLPEPEEVANVVVFLASERAGALTGSYVIVDGGTLRFVL</sequence>
<dbReference type="InterPro" id="IPR036291">
    <property type="entry name" value="NAD(P)-bd_dom_sf"/>
</dbReference>
<dbReference type="Gene3D" id="3.40.50.720">
    <property type="entry name" value="NAD(P)-binding Rossmann-like Domain"/>
    <property type="match status" value="1"/>
</dbReference>
<evidence type="ECO:0000256" key="2">
    <source>
        <dbReference type="ARBA" id="ARBA00023002"/>
    </source>
</evidence>
<dbReference type="PRINTS" id="PR00081">
    <property type="entry name" value="GDHRDH"/>
</dbReference>
<dbReference type="AlphaFoldDB" id="A0A932GNN1"/>
<dbReference type="InterPro" id="IPR002347">
    <property type="entry name" value="SDR_fam"/>
</dbReference>
<dbReference type="FunFam" id="3.40.50.720:FF:000084">
    <property type="entry name" value="Short-chain dehydrogenase reductase"/>
    <property type="match status" value="1"/>
</dbReference>
<name>A0A932GNN1_UNCTE</name>
<dbReference type="EMBL" id="JACPSX010000090">
    <property type="protein sequence ID" value="MBI3014382.1"/>
    <property type="molecule type" value="Genomic_DNA"/>
</dbReference>
<organism evidence="3 4">
    <name type="scientific">Tectimicrobiota bacterium</name>
    <dbReference type="NCBI Taxonomy" id="2528274"/>
    <lineage>
        <taxon>Bacteria</taxon>
        <taxon>Pseudomonadati</taxon>
        <taxon>Nitrospinota/Tectimicrobiota group</taxon>
        <taxon>Candidatus Tectimicrobiota</taxon>
    </lineage>
</organism>
<dbReference type="Pfam" id="PF13561">
    <property type="entry name" value="adh_short_C2"/>
    <property type="match status" value="1"/>
</dbReference>
<evidence type="ECO:0000313" key="4">
    <source>
        <dbReference type="Proteomes" id="UP000741360"/>
    </source>
</evidence>
<dbReference type="GO" id="GO:0016491">
    <property type="term" value="F:oxidoreductase activity"/>
    <property type="evidence" value="ECO:0007669"/>
    <property type="project" value="UniProtKB-KW"/>
</dbReference>
<dbReference type="Proteomes" id="UP000741360">
    <property type="component" value="Unassembled WGS sequence"/>
</dbReference>
<dbReference type="SUPFAM" id="SSF51735">
    <property type="entry name" value="NAD(P)-binding Rossmann-fold domains"/>
    <property type="match status" value="1"/>
</dbReference>
<protein>
    <submittedName>
        <fullName evidence="3">SDR family oxidoreductase</fullName>
    </submittedName>
</protein>
<comment type="similarity">
    <text evidence="1">Belongs to the short-chain dehydrogenases/reductases (SDR) family.</text>
</comment>
<dbReference type="PANTHER" id="PTHR43639:SF1">
    <property type="entry name" value="SHORT-CHAIN DEHYDROGENASE_REDUCTASE FAMILY PROTEIN"/>
    <property type="match status" value="1"/>
</dbReference>
<comment type="caution">
    <text evidence="3">The sequence shown here is derived from an EMBL/GenBank/DDBJ whole genome shotgun (WGS) entry which is preliminary data.</text>
</comment>
<evidence type="ECO:0000313" key="3">
    <source>
        <dbReference type="EMBL" id="MBI3014382.1"/>
    </source>
</evidence>
<dbReference type="PANTHER" id="PTHR43639">
    <property type="entry name" value="OXIDOREDUCTASE, SHORT-CHAIN DEHYDROGENASE/REDUCTASE FAMILY (AFU_ORTHOLOGUE AFUA_5G02870)"/>
    <property type="match status" value="1"/>
</dbReference>
<proteinExistence type="inferred from homology"/>
<accession>A0A932GNN1</accession>
<dbReference type="PRINTS" id="PR00080">
    <property type="entry name" value="SDRFAMILY"/>
</dbReference>
<gene>
    <name evidence="3" type="ORF">HYY65_04830</name>
</gene>
<reference evidence="3" key="1">
    <citation type="submission" date="2020-07" db="EMBL/GenBank/DDBJ databases">
        <title>Huge and variable diversity of episymbiotic CPR bacteria and DPANN archaea in groundwater ecosystems.</title>
        <authorList>
            <person name="He C.Y."/>
            <person name="Keren R."/>
            <person name="Whittaker M."/>
            <person name="Farag I.F."/>
            <person name="Doudna J."/>
            <person name="Cate J.H.D."/>
            <person name="Banfield J.F."/>
        </authorList>
    </citation>
    <scope>NUCLEOTIDE SEQUENCE</scope>
    <source>
        <strain evidence="3">NC_groundwater_717_Ag_S-0.2um_59_8</strain>
    </source>
</reference>
<evidence type="ECO:0000256" key="1">
    <source>
        <dbReference type="ARBA" id="ARBA00006484"/>
    </source>
</evidence>